<keyword evidence="5" id="KW-1015">Disulfide bond</keyword>
<dbReference type="CDD" id="cd00096">
    <property type="entry name" value="Ig"/>
    <property type="match status" value="2"/>
</dbReference>
<dbReference type="Pfam" id="PF13927">
    <property type="entry name" value="Ig_3"/>
    <property type="match status" value="1"/>
</dbReference>
<evidence type="ECO:0000256" key="2">
    <source>
        <dbReference type="ARBA" id="ARBA00006692"/>
    </source>
</evidence>
<dbReference type="GO" id="GO:0031672">
    <property type="term" value="C:A band"/>
    <property type="evidence" value="ECO:0007669"/>
    <property type="project" value="UniProtKB-ARBA"/>
</dbReference>
<dbReference type="Gene3D" id="2.60.40.10">
    <property type="entry name" value="Immunoglobulins"/>
    <property type="match status" value="6"/>
</dbReference>
<dbReference type="eggNOG" id="KOG4475">
    <property type="taxonomic scope" value="Eukaryota"/>
</dbReference>
<accession>A7RGM1</accession>
<dbReference type="FunFam" id="2.60.40.10:FF:000345">
    <property type="entry name" value="Muscle M-line assembly protein unc-89"/>
    <property type="match status" value="2"/>
</dbReference>
<feature type="domain" description="Ig-like" evidence="8">
    <location>
        <begin position="1"/>
        <end position="90"/>
    </location>
</feature>
<dbReference type="HOGENOM" id="CLU_500227_0_0_1"/>
<dbReference type="PANTHER" id="PTHR47633">
    <property type="entry name" value="IMMUNOGLOBULIN"/>
    <property type="match status" value="1"/>
</dbReference>
<evidence type="ECO:0000313" key="9">
    <source>
        <dbReference type="EMBL" id="EDO49557.1"/>
    </source>
</evidence>
<organism evidence="9 10">
    <name type="scientific">Nematostella vectensis</name>
    <name type="common">Starlet sea anemone</name>
    <dbReference type="NCBI Taxonomy" id="45351"/>
    <lineage>
        <taxon>Eukaryota</taxon>
        <taxon>Metazoa</taxon>
        <taxon>Cnidaria</taxon>
        <taxon>Anthozoa</taxon>
        <taxon>Hexacorallia</taxon>
        <taxon>Actiniaria</taxon>
        <taxon>Edwardsiidae</taxon>
        <taxon>Nematostella</taxon>
    </lineage>
</organism>
<dbReference type="AlphaFoldDB" id="A7RGM1"/>
<evidence type="ECO:0000256" key="1">
    <source>
        <dbReference type="ARBA" id="ARBA00004496"/>
    </source>
</evidence>
<feature type="region of interest" description="Disordered" evidence="7">
    <location>
        <begin position="349"/>
        <end position="378"/>
    </location>
</feature>
<dbReference type="PANTHER" id="PTHR47633:SF4">
    <property type="entry name" value="MYOPALLADIN ISOFORM X1"/>
    <property type="match status" value="1"/>
</dbReference>
<name>A7RGM1_NEMVE</name>
<evidence type="ECO:0000256" key="6">
    <source>
        <dbReference type="ARBA" id="ARBA00023319"/>
    </source>
</evidence>
<dbReference type="SMART" id="SM00409">
    <property type="entry name" value="IG"/>
    <property type="match status" value="6"/>
</dbReference>
<feature type="domain" description="Ig-like" evidence="8">
    <location>
        <begin position="468"/>
        <end position="551"/>
    </location>
</feature>
<evidence type="ECO:0000259" key="8">
    <source>
        <dbReference type="PROSITE" id="PS50835"/>
    </source>
</evidence>
<keyword evidence="4" id="KW-0677">Repeat</keyword>
<dbReference type="STRING" id="45351.A7RGM1"/>
<evidence type="ECO:0000313" key="10">
    <source>
        <dbReference type="Proteomes" id="UP000001593"/>
    </source>
</evidence>
<dbReference type="InterPro" id="IPR003598">
    <property type="entry name" value="Ig_sub2"/>
</dbReference>
<dbReference type="SUPFAM" id="SSF48726">
    <property type="entry name" value="Immunoglobulin"/>
    <property type="match status" value="6"/>
</dbReference>
<keyword evidence="10" id="KW-1185">Reference proteome</keyword>
<dbReference type="Proteomes" id="UP000001593">
    <property type="component" value="Unassembled WGS sequence"/>
</dbReference>
<evidence type="ECO:0000256" key="5">
    <source>
        <dbReference type="ARBA" id="ARBA00023157"/>
    </source>
</evidence>
<feature type="non-terminal residue" evidence="9">
    <location>
        <position position="1"/>
    </location>
</feature>
<dbReference type="InterPro" id="IPR007110">
    <property type="entry name" value="Ig-like_dom"/>
</dbReference>
<dbReference type="InterPro" id="IPR013783">
    <property type="entry name" value="Ig-like_fold"/>
</dbReference>
<dbReference type="Pfam" id="PF07679">
    <property type="entry name" value="I-set"/>
    <property type="match status" value="5"/>
</dbReference>
<dbReference type="PROSITE" id="PS50835">
    <property type="entry name" value="IG_LIKE"/>
    <property type="match status" value="6"/>
</dbReference>
<dbReference type="InterPro" id="IPR036179">
    <property type="entry name" value="Ig-like_dom_sf"/>
</dbReference>
<dbReference type="GO" id="GO:0005886">
    <property type="term" value="C:plasma membrane"/>
    <property type="evidence" value="ECO:0000318"/>
    <property type="project" value="GO_Central"/>
</dbReference>
<dbReference type="InParanoid" id="A7RGM1"/>
<dbReference type="FunFam" id="2.60.40.10:FF:000107">
    <property type="entry name" value="Myosin, light chain kinase a"/>
    <property type="match status" value="2"/>
</dbReference>
<dbReference type="InterPro" id="IPR013098">
    <property type="entry name" value="Ig_I-set"/>
</dbReference>
<dbReference type="FunFam" id="2.60.40.10:FF:000425">
    <property type="entry name" value="Myosin light chain kinase"/>
    <property type="match status" value="2"/>
</dbReference>
<evidence type="ECO:0000256" key="3">
    <source>
        <dbReference type="ARBA" id="ARBA00022490"/>
    </source>
</evidence>
<reference evidence="9 10" key="1">
    <citation type="journal article" date="2007" name="Science">
        <title>Sea anemone genome reveals ancestral eumetazoan gene repertoire and genomic organization.</title>
        <authorList>
            <person name="Putnam N.H."/>
            <person name="Srivastava M."/>
            <person name="Hellsten U."/>
            <person name="Dirks B."/>
            <person name="Chapman J."/>
            <person name="Salamov A."/>
            <person name="Terry A."/>
            <person name="Shapiro H."/>
            <person name="Lindquist E."/>
            <person name="Kapitonov V.V."/>
            <person name="Jurka J."/>
            <person name="Genikhovich G."/>
            <person name="Grigoriev I.V."/>
            <person name="Lucas S.M."/>
            <person name="Steele R.E."/>
            <person name="Finnerty J.R."/>
            <person name="Technau U."/>
            <person name="Martindale M.Q."/>
            <person name="Rokhsar D.S."/>
        </authorList>
    </citation>
    <scope>NUCLEOTIDE SEQUENCE [LARGE SCALE GENOMIC DNA]</scope>
    <source>
        <strain evidence="10">CH2 X CH6</strain>
    </source>
</reference>
<dbReference type="SMART" id="SM00408">
    <property type="entry name" value="IGc2"/>
    <property type="match status" value="6"/>
</dbReference>
<gene>
    <name evidence="9" type="ORF">NEMVEDRAFT_v1g80763</name>
</gene>
<dbReference type="GO" id="GO:0007156">
    <property type="term" value="P:homophilic cell adhesion via plasma membrane adhesion molecules"/>
    <property type="evidence" value="ECO:0000318"/>
    <property type="project" value="GO_Central"/>
</dbReference>
<comment type="similarity">
    <text evidence="2">Belongs to the protein kinase superfamily. CAMK Ser/Thr protein kinase family.</text>
</comment>
<feature type="domain" description="Ig-like" evidence="8">
    <location>
        <begin position="265"/>
        <end position="347"/>
    </location>
</feature>
<dbReference type="GO" id="GO:0060298">
    <property type="term" value="P:positive regulation of sarcomere organization"/>
    <property type="evidence" value="ECO:0007669"/>
    <property type="project" value="UniProtKB-ARBA"/>
</dbReference>
<dbReference type="EMBL" id="DS469509">
    <property type="protein sequence ID" value="EDO49557.1"/>
    <property type="molecule type" value="Genomic_DNA"/>
</dbReference>
<proteinExistence type="inferred from homology"/>
<dbReference type="OMA" id="KCKVAGQ"/>
<dbReference type="GO" id="GO:0045989">
    <property type="term" value="P:positive regulation of striated muscle contraction"/>
    <property type="evidence" value="ECO:0007669"/>
    <property type="project" value="UniProtKB-ARBA"/>
</dbReference>
<feature type="domain" description="Ig-like" evidence="8">
    <location>
        <begin position="361"/>
        <end position="453"/>
    </location>
</feature>
<keyword evidence="3" id="KW-0963">Cytoplasm</keyword>
<sequence length="551" mass="61423">PQFIDLMQPVEVTEGQTATFECTVKGYPRPSIEWFKNGLPLKENERIASTYEGALSSLTINQCTIDDEGNYKCVARNSFGKASCATELLTNLNGTHTHPPHFIDKHFETAPAEVTEEGDVRLEVRVGGHPKPSVQWLKDDEVIISSPHFMVSSHADVHTLVINSPNQDDIGQYKVIASNHRGMASRTFDVNVEGKPKPSVEWLKDDRPVLSDSHIKMTEEDDIYSLTIREPTKSDEGMYTVKITNDVGSGTRTFDVKVEDTTTNDSFVPFESTEEGNVRLSVKITGKPVPEVSWTKDEKPVHKIQNIRLDHQDDIYTLTIREATPNDSGSYKCTLTNDAGKSTRTFSVEIEGETKPEKGKPTEREGKPLEEEELPVSAETEVEMTAQVTGKPQPSVEWFKDDVPVSPDEHITITEEDGTYSLVIKEPTKKDEGTYTVEVSNEAGLGRRTFDVSVDDTRKTIPKDAVKPKFIEDGSFVPFQSTDEGDVRLTVKVTGKPEPEVTWTKDGKPVDKLPNVELDHQEDRYILTIREASPDDSGSYRCTLTSDVGKS</sequence>
<feature type="domain" description="Ig-like" evidence="8">
    <location>
        <begin position="100"/>
        <end position="191"/>
    </location>
</feature>
<feature type="compositionally biased region" description="Basic and acidic residues" evidence="7">
    <location>
        <begin position="352"/>
        <end position="369"/>
    </location>
</feature>
<protein>
    <recommendedName>
        <fullName evidence="8">Ig-like domain-containing protein</fullName>
    </recommendedName>
</protein>
<evidence type="ECO:0000256" key="7">
    <source>
        <dbReference type="SAM" id="MobiDB-lite"/>
    </source>
</evidence>
<comment type="subcellular location">
    <subcellularLocation>
        <location evidence="1">Cytoplasm</location>
    </subcellularLocation>
</comment>
<feature type="domain" description="Ig-like" evidence="8">
    <location>
        <begin position="192"/>
        <end position="259"/>
    </location>
</feature>
<feature type="non-terminal residue" evidence="9">
    <location>
        <position position="551"/>
    </location>
</feature>
<keyword evidence="6" id="KW-0393">Immunoglobulin domain</keyword>
<evidence type="ECO:0000256" key="4">
    <source>
        <dbReference type="ARBA" id="ARBA00022737"/>
    </source>
</evidence>
<dbReference type="InterPro" id="IPR003599">
    <property type="entry name" value="Ig_sub"/>
</dbReference>